<accession>N1W9L7</accession>
<evidence type="ECO:0000313" key="2">
    <source>
        <dbReference type="Proteomes" id="UP000012313"/>
    </source>
</evidence>
<dbReference type="AlphaFoldDB" id="N1W9L7"/>
<evidence type="ECO:0000313" key="1">
    <source>
        <dbReference type="EMBL" id="EMY76916.1"/>
    </source>
</evidence>
<gene>
    <name evidence="1" type="ORF">LEP1GSC060_3402</name>
</gene>
<dbReference type="EMBL" id="AOHC02000041">
    <property type="protein sequence ID" value="EMY76916.1"/>
    <property type="molecule type" value="Genomic_DNA"/>
</dbReference>
<comment type="caution">
    <text evidence="1">The sequence shown here is derived from an EMBL/GenBank/DDBJ whole genome shotgun (WGS) entry which is preliminary data.</text>
</comment>
<keyword evidence="2" id="KW-1185">Reference proteome</keyword>
<name>N1W9L7_9LEPT</name>
<reference evidence="1" key="1">
    <citation type="submission" date="2013-03" db="EMBL/GenBank/DDBJ databases">
        <authorList>
            <person name="Harkins D.M."/>
            <person name="Durkin A.S."/>
            <person name="Brinkac L.M."/>
            <person name="Haft D.H."/>
            <person name="Selengut J.D."/>
            <person name="Sanka R."/>
            <person name="DePew J."/>
            <person name="Purushe J."/>
            <person name="Hartskeerl R.A."/>
            <person name="Ahmed A."/>
            <person name="van der Linden H."/>
            <person name="Goris M.G.A."/>
            <person name="Vinetz J.M."/>
            <person name="Sutton G.G."/>
            <person name="Nierman W.C."/>
            <person name="Fouts D.E."/>
        </authorList>
    </citation>
    <scope>NUCLEOTIDE SEQUENCE [LARGE SCALE GENOMIC DNA]</scope>
    <source>
        <strain evidence="1">ICFT</strain>
    </source>
</reference>
<dbReference type="Proteomes" id="UP000012313">
    <property type="component" value="Unassembled WGS sequence"/>
</dbReference>
<proteinExistence type="predicted"/>
<sequence length="39" mass="4397">MDQTYFLPEKEIKGLNLKLSFEAPIEISIVSIAAVRKGF</sequence>
<organism evidence="1 2">
    <name type="scientific">Leptospira weilii serovar Ranarum str. ICFT</name>
    <dbReference type="NCBI Taxonomy" id="1218598"/>
    <lineage>
        <taxon>Bacteria</taxon>
        <taxon>Pseudomonadati</taxon>
        <taxon>Spirochaetota</taxon>
        <taxon>Spirochaetia</taxon>
        <taxon>Leptospirales</taxon>
        <taxon>Leptospiraceae</taxon>
        <taxon>Leptospira</taxon>
    </lineage>
</organism>
<protein>
    <submittedName>
        <fullName evidence="1">Uncharacterized protein</fullName>
    </submittedName>
</protein>